<gene>
    <name evidence="3" type="ORF">RVR_10598</name>
    <name evidence="2" type="ORF">RVR_7734</name>
</gene>
<proteinExistence type="predicted"/>
<reference evidence="2 4" key="1">
    <citation type="journal article" date="2010" name="J. Bacteriol.">
        <title>Biochemical characterization of a novel indole prenyltransferase from Streptomyces sp. SN-593.</title>
        <authorList>
            <person name="Takahashi S."/>
            <person name="Takagi H."/>
            <person name="Toyoda A."/>
            <person name="Uramoto M."/>
            <person name="Nogawa T."/>
            <person name="Ueki M."/>
            <person name="Sakaki Y."/>
            <person name="Osada H."/>
        </authorList>
    </citation>
    <scope>NUCLEOTIDE SEQUENCE [LARGE SCALE GENOMIC DNA]</scope>
    <source>
        <strain evidence="2 4">SN-593</strain>
    </source>
</reference>
<dbReference type="KEGG" id="arev:RVR_10598"/>
<feature type="region of interest" description="Disordered" evidence="1">
    <location>
        <begin position="105"/>
        <end position="124"/>
    </location>
</feature>
<dbReference type="EMBL" id="AP018365">
    <property type="protein sequence ID" value="BBB00652.1"/>
    <property type="molecule type" value="Genomic_DNA"/>
</dbReference>
<evidence type="ECO:0000313" key="3">
    <source>
        <dbReference type="EMBL" id="BBB00652.1"/>
    </source>
</evidence>
<protein>
    <submittedName>
        <fullName evidence="2">Uncharacterized protein</fullName>
    </submittedName>
</protein>
<feature type="region of interest" description="Disordered" evidence="1">
    <location>
        <begin position="1"/>
        <end position="41"/>
    </location>
</feature>
<reference evidence="2 4" key="4">
    <citation type="journal article" date="2020" name="Sci. Rep.">
        <title>beta-carboline chemical signals induce reveromycin production through a LuxR family regulator in Streptomyces sp. SN-593.</title>
        <authorList>
            <person name="Panthee S."/>
            <person name="Kito N."/>
            <person name="Hayashi T."/>
            <person name="Shimizu T."/>
            <person name="Ishikawa J."/>
            <person name="Hamamoto H."/>
            <person name="Osada H."/>
            <person name="Takahashi S."/>
        </authorList>
    </citation>
    <scope>NUCLEOTIDE SEQUENCE [LARGE SCALE GENOMIC DNA]</scope>
    <source>
        <strain evidence="2 4">SN-593</strain>
    </source>
</reference>
<reference evidence="2 4" key="3">
    <citation type="journal article" date="2011" name="Nat. Chem. Biol.">
        <title>Reveromycin A biosynthesis uses RevG and RevJ for stereospecific spiroacetal formation.</title>
        <authorList>
            <person name="Takahashi S."/>
            <person name="Toyoda A."/>
            <person name="Sekiyama Y."/>
            <person name="Takagi H."/>
            <person name="Nogawa T."/>
            <person name="Uramoto M."/>
            <person name="Suzuki R."/>
            <person name="Koshino H."/>
            <person name="Kumano T."/>
            <person name="Panthee S."/>
            <person name="Dairi T."/>
            <person name="Ishikawa J."/>
            <person name="Ikeda H."/>
            <person name="Sakaki Y."/>
            <person name="Osada H."/>
        </authorList>
    </citation>
    <scope>NUCLEOTIDE SEQUENCE [LARGE SCALE GENOMIC DNA]</scope>
    <source>
        <strain evidence="2 4">SN-593</strain>
    </source>
</reference>
<accession>A0A7U3UXF7</accession>
<dbReference type="KEGG" id="arev:RVR_7734"/>
<reference evidence="2 4" key="2">
    <citation type="journal article" date="2011" name="J. Antibiot.">
        <title>Furaquinocins I and J: novel polyketide isoprenoid hybrid compounds from Streptomyces reveromyceticus SN-593.</title>
        <authorList>
            <person name="Panthee S."/>
            <person name="Takahashi S."/>
            <person name="Takagi H."/>
            <person name="Nogawa T."/>
            <person name="Oowada E."/>
            <person name="Uramoto M."/>
            <person name="Osada H."/>
        </authorList>
    </citation>
    <scope>NUCLEOTIDE SEQUENCE [LARGE SCALE GENOMIC DNA]</scope>
    <source>
        <strain evidence="2 4">SN-593</strain>
    </source>
</reference>
<dbReference type="AlphaFoldDB" id="A0A7U3UXF7"/>
<dbReference type="EMBL" id="AP018365">
    <property type="protein sequence ID" value="BBB00599.1"/>
    <property type="molecule type" value="Genomic_DNA"/>
</dbReference>
<name>A0A7U3UXF7_9ACTN</name>
<sequence>MAGLSPQPQVRAREAANDISPPGLQAIDGGGRGTATGQGPLLLPVPTAAPVPADLARIADRMTSLYGVAIPRRFAAPVALDVLGDLDLPDPTGYVLAALDADPARYRPPLPDADTRAPRAAGDS</sequence>
<organism evidence="2 4">
    <name type="scientific">Actinacidiphila reveromycinica</name>
    <dbReference type="NCBI Taxonomy" id="659352"/>
    <lineage>
        <taxon>Bacteria</taxon>
        <taxon>Bacillati</taxon>
        <taxon>Actinomycetota</taxon>
        <taxon>Actinomycetes</taxon>
        <taxon>Kitasatosporales</taxon>
        <taxon>Streptomycetaceae</taxon>
        <taxon>Actinacidiphila</taxon>
    </lineage>
</organism>
<evidence type="ECO:0000256" key="1">
    <source>
        <dbReference type="SAM" id="MobiDB-lite"/>
    </source>
</evidence>
<keyword evidence="4" id="KW-1185">Reference proteome</keyword>
<evidence type="ECO:0000313" key="4">
    <source>
        <dbReference type="Proteomes" id="UP000595703"/>
    </source>
</evidence>
<dbReference type="Proteomes" id="UP000595703">
    <property type="component" value="Chromosome"/>
</dbReference>
<evidence type="ECO:0000313" key="2">
    <source>
        <dbReference type="EMBL" id="BBB00599.1"/>
    </source>
</evidence>